<organism evidence="6 7">
    <name type="scientific">Carpinus fangiana</name>
    <dbReference type="NCBI Taxonomy" id="176857"/>
    <lineage>
        <taxon>Eukaryota</taxon>
        <taxon>Viridiplantae</taxon>
        <taxon>Streptophyta</taxon>
        <taxon>Embryophyta</taxon>
        <taxon>Tracheophyta</taxon>
        <taxon>Spermatophyta</taxon>
        <taxon>Magnoliopsida</taxon>
        <taxon>eudicotyledons</taxon>
        <taxon>Gunneridae</taxon>
        <taxon>Pentapetalae</taxon>
        <taxon>rosids</taxon>
        <taxon>fabids</taxon>
        <taxon>Fagales</taxon>
        <taxon>Betulaceae</taxon>
        <taxon>Carpinus</taxon>
    </lineage>
</organism>
<proteinExistence type="inferred from homology"/>
<dbReference type="AlphaFoldDB" id="A0A660KRX1"/>
<dbReference type="GO" id="GO:0005576">
    <property type="term" value="C:extracellular region"/>
    <property type="evidence" value="ECO:0007669"/>
    <property type="project" value="UniProtKB-ARBA"/>
</dbReference>
<protein>
    <recommendedName>
        <fullName evidence="5">Pectinesterase inhibitor domain-containing protein</fullName>
    </recommendedName>
</protein>
<keyword evidence="1 4" id="KW-0732">Signal</keyword>
<evidence type="ECO:0000259" key="5">
    <source>
        <dbReference type="SMART" id="SM00856"/>
    </source>
</evidence>
<gene>
    <name evidence="6" type="ORF">FH972_011022</name>
</gene>
<keyword evidence="2" id="KW-1015">Disulfide bond</keyword>
<dbReference type="PANTHER" id="PTHR35357">
    <property type="entry name" value="OS02G0537100 PROTEIN"/>
    <property type="match status" value="1"/>
</dbReference>
<reference evidence="6 7" key="1">
    <citation type="submission" date="2019-06" db="EMBL/GenBank/DDBJ databases">
        <title>A chromosomal-level reference genome of Carpinus fangiana (Coryloideae, Betulaceae).</title>
        <authorList>
            <person name="Yang X."/>
            <person name="Wang Z."/>
            <person name="Zhang L."/>
            <person name="Hao G."/>
            <person name="Liu J."/>
            <person name="Yang Y."/>
        </authorList>
    </citation>
    <scope>NUCLEOTIDE SEQUENCE [LARGE SCALE GENOMIC DNA]</scope>
    <source>
        <strain evidence="6">Cfa_2016G</strain>
        <tissue evidence="6">Leaf</tissue>
    </source>
</reference>
<dbReference type="CDD" id="cd15795">
    <property type="entry name" value="PMEI-Pla_a_1_like"/>
    <property type="match status" value="1"/>
</dbReference>
<dbReference type="InterPro" id="IPR006501">
    <property type="entry name" value="Pectinesterase_inhib_dom"/>
</dbReference>
<dbReference type="FunFam" id="1.20.140.40:FF:000002">
    <property type="entry name" value="Putative invertase inhibitor"/>
    <property type="match status" value="1"/>
</dbReference>
<dbReference type="InterPro" id="IPR034088">
    <property type="entry name" value="Pla_a_1-like"/>
</dbReference>
<sequence>MSPLRSSFFIFLAVFFSFFAGFPAVNGHNLILETCKTCAQKDPNLSYNFCVASLQAVPKSGRADLRQLGNISIKLTKHNVTATRRRVKKLLKKKNLDPFVKGCLDDCFELYSDAIPSLKKALKDYKGKRYEDANIDVSSVIDSATTCEDGFNEKDGVVSPLTKRNNDTFQLSAIALSIIRGYFKAALYLVGHGQVVIPPFEGWWGLIALV</sequence>
<dbReference type="Proteomes" id="UP000327013">
    <property type="component" value="Chromosome 4"/>
</dbReference>
<feature type="domain" description="Pectinesterase inhibitor" evidence="5">
    <location>
        <begin position="26"/>
        <end position="178"/>
    </location>
</feature>
<keyword evidence="7" id="KW-1185">Reference proteome</keyword>
<comment type="similarity">
    <text evidence="3">Belongs to the PMEI family.</text>
</comment>
<feature type="chain" id="PRO_5024832162" description="Pectinesterase inhibitor domain-containing protein" evidence="4">
    <location>
        <begin position="28"/>
        <end position="210"/>
    </location>
</feature>
<dbReference type="InterPro" id="IPR035513">
    <property type="entry name" value="Invertase/methylesterase_inhib"/>
</dbReference>
<dbReference type="GO" id="GO:0004857">
    <property type="term" value="F:enzyme inhibitor activity"/>
    <property type="evidence" value="ECO:0007669"/>
    <property type="project" value="InterPro"/>
</dbReference>
<dbReference type="NCBIfam" id="TIGR01614">
    <property type="entry name" value="PME_inhib"/>
    <property type="match status" value="1"/>
</dbReference>
<dbReference type="EMBL" id="CM017324">
    <property type="protein sequence ID" value="KAE8038521.1"/>
    <property type="molecule type" value="Genomic_DNA"/>
</dbReference>
<dbReference type="OrthoDB" id="1915198at2759"/>
<accession>A0A660KRX1</accession>
<dbReference type="Gene3D" id="1.20.140.40">
    <property type="entry name" value="Invertase/pectin methylesterase inhibitor family protein"/>
    <property type="match status" value="1"/>
</dbReference>
<feature type="signal peptide" evidence="4">
    <location>
        <begin position="1"/>
        <end position="27"/>
    </location>
</feature>
<evidence type="ECO:0000313" key="7">
    <source>
        <dbReference type="Proteomes" id="UP000327013"/>
    </source>
</evidence>
<evidence type="ECO:0000256" key="3">
    <source>
        <dbReference type="ARBA" id="ARBA00038471"/>
    </source>
</evidence>
<evidence type="ECO:0000256" key="1">
    <source>
        <dbReference type="ARBA" id="ARBA00022729"/>
    </source>
</evidence>
<dbReference type="SMART" id="SM00856">
    <property type="entry name" value="PMEI"/>
    <property type="match status" value="1"/>
</dbReference>
<dbReference type="PANTHER" id="PTHR35357:SF17">
    <property type="entry name" value="PECTINESTERASE INHIBITOR 12"/>
    <property type="match status" value="1"/>
</dbReference>
<evidence type="ECO:0000256" key="2">
    <source>
        <dbReference type="ARBA" id="ARBA00023157"/>
    </source>
</evidence>
<dbReference type="Pfam" id="PF04043">
    <property type="entry name" value="PMEI"/>
    <property type="match status" value="1"/>
</dbReference>
<evidence type="ECO:0000313" key="6">
    <source>
        <dbReference type="EMBL" id="KAE8038521.1"/>
    </source>
</evidence>
<evidence type="ECO:0000256" key="4">
    <source>
        <dbReference type="SAM" id="SignalP"/>
    </source>
</evidence>
<dbReference type="SUPFAM" id="SSF101148">
    <property type="entry name" value="Plant invertase/pectin methylesterase inhibitor"/>
    <property type="match status" value="1"/>
</dbReference>
<name>A0A660KRX1_9ROSI</name>